<reference evidence="2" key="1">
    <citation type="submission" date="2014-11" db="EMBL/GenBank/DDBJ databases">
        <authorList>
            <person name="Amaro Gonzalez C."/>
        </authorList>
    </citation>
    <scope>NUCLEOTIDE SEQUENCE</scope>
</reference>
<sequence>MKYSEKLQTQPSGHIGRLNYMRQDQ</sequence>
<evidence type="ECO:0000313" key="2">
    <source>
        <dbReference type="EMBL" id="JAH10095.1"/>
    </source>
</evidence>
<proteinExistence type="predicted"/>
<evidence type="ECO:0000256" key="1">
    <source>
        <dbReference type="SAM" id="MobiDB-lite"/>
    </source>
</evidence>
<reference evidence="2" key="2">
    <citation type="journal article" date="2015" name="Fish Shellfish Immunol.">
        <title>Early steps in the European eel (Anguilla anguilla)-Vibrio vulnificus interaction in the gills: Role of the RtxA13 toxin.</title>
        <authorList>
            <person name="Callol A."/>
            <person name="Pajuelo D."/>
            <person name="Ebbesson L."/>
            <person name="Teles M."/>
            <person name="MacKenzie S."/>
            <person name="Amaro C."/>
        </authorList>
    </citation>
    <scope>NUCLEOTIDE SEQUENCE</scope>
</reference>
<feature type="compositionally biased region" description="Polar residues" evidence="1">
    <location>
        <begin position="1"/>
        <end position="12"/>
    </location>
</feature>
<accession>A0A0E9Q179</accession>
<organism evidence="2">
    <name type="scientific">Anguilla anguilla</name>
    <name type="common">European freshwater eel</name>
    <name type="synonym">Muraena anguilla</name>
    <dbReference type="NCBI Taxonomy" id="7936"/>
    <lineage>
        <taxon>Eukaryota</taxon>
        <taxon>Metazoa</taxon>
        <taxon>Chordata</taxon>
        <taxon>Craniata</taxon>
        <taxon>Vertebrata</taxon>
        <taxon>Euteleostomi</taxon>
        <taxon>Actinopterygii</taxon>
        <taxon>Neopterygii</taxon>
        <taxon>Teleostei</taxon>
        <taxon>Anguilliformes</taxon>
        <taxon>Anguillidae</taxon>
        <taxon>Anguilla</taxon>
    </lineage>
</organism>
<feature type="region of interest" description="Disordered" evidence="1">
    <location>
        <begin position="1"/>
        <end position="25"/>
    </location>
</feature>
<name>A0A0E9Q179_ANGAN</name>
<protein>
    <submittedName>
        <fullName evidence="2">Uncharacterized protein</fullName>
    </submittedName>
</protein>
<dbReference type="EMBL" id="GBXM01098482">
    <property type="protein sequence ID" value="JAH10095.1"/>
    <property type="molecule type" value="Transcribed_RNA"/>
</dbReference>
<dbReference type="AlphaFoldDB" id="A0A0E9Q179"/>